<keyword evidence="3 11" id="KW-0349">Heme</keyword>
<evidence type="ECO:0000256" key="10">
    <source>
        <dbReference type="ARBA" id="ARBA00023136"/>
    </source>
</evidence>
<evidence type="ECO:0000256" key="6">
    <source>
        <dbReference type="ARBA" id="ARBA00022989"/>
    </source>
</evidence>
<dbReference type="FunFam" id="1.10.630.10:FF:000023">
    <property type="entry name" value="Cytochrome P450 family protein"/>
    <property type="match status" value="2"/>
</dbReference>
<keyword evidence="6 12" id="KW-1133">Transmembrane helix</keyword>
<dbReference type="GO" id="GO:0020037">
    <property type="term" value="F:heme binding"/>
    <property type="evidence" value="ECO:0007669"/>
    <property type="project" value="InterPro"/>
</dbReference>
<keyword evidence="4 12" id="KW-0812">Transmembrane</keyword>
<keyword evidence="9" id="KW-0503">Monooxygenase</keyword>
<evidence type="ECO:0000256" key="11">
    <source>
        <dbReference type="PIRSR" id="PIRSR602401-1"/>
    </source>
</evidence>
<dbReference type="InterPro" id="IPR001128">
    <property type="entry name" value="Cyt_P450"/>
</dbReference>
<keyword evidence="8 11" id="KW-0408">Iron</keyword>
<feature type="transmembrane region" description="Helical" evidence="12">
    <location>
        <begin position="6"/>
        <end position="22"/>
    </location>
</feature>
<keyword evidence="10 12" id="KW-0472">Membrane</keyword>
<comment type="cofactor">
    <cofactor evidence="11">
        <name>heme</name>
        <dbReference type="ChEBI" id="CHEBI:30413"/>
    </cofactor>
</comment>
<name>A0A5C7H8K3_9ROSI</name>
<accession>A0A5C7H8K3</accession>
<protein>
    <recommendedName>
        <fullName evidence="15">Cytochrome P450</fullName>
    </recommendedName>
</protein>
<evidence type="ECO:0000256" key="1">
    <source>
        <dbReference type="ARBA" id="ARBA00004167"/>
    </source>
</evidence>
<dbReference type="PANTHER" id="PTHR47947:SF62">
    <property type="entry name" value="CYTOCHROME P450, FAMILY 81, SUBFAMILY D, POLYPEPTIDE 5"/>
    <property type="match status" value="1"/>
</dbReference>
<dbReference type="Gene3D" id="1.10.630.10">
    <property type="entry name" value="Cytochrome P450"/>
    <property type="match status" value="2"/>
</dbReference>
<dbReference type="GO" id="GO:0004497">
    <property type="term" value="F:monooxygenase activity"/>
    <property type="evidence" value="ECO:0007669"/>
    <property type="project" value="UniProtKB-KW"/>
</dbReference>
<keyword evidence="14" id="KW-1185">Reference proteome</keyword>
<feature type="transmembrane region" description="Helical" evidence="12">
    <location>
        <begin position="536"/>
        <end position="558"/>
    </location>
</feature>
<keyword evidence="5 11" id="KW-0479">Metal-binding</keyword>
<comment type="subcellular location">
    <subcellularLocation>
        <location evidence="1">Membrane</location>
        <topology evidence="1">Single-pass membrane protein</topology>
    </subcellularLocation>
</comment>
<keyword evidence="7" id="KW-0560">Oxidoreductase</keyword>
<reference evidence="14" key="1">
    <citation type="journal article" date="2019" name="Gigascience">
        <title>De novo genome assembly of the endangered Acer yangbiense, a plant species with extremely small populations endemic to Yunnan Province, China.</title>
        <authorList>
            <person name="Yang J."/>
            <person name="Wariss H.M."/>
            <person name="Tao L."/>
            <person name="Zhang R."/>
            <person name="Yun Q."/>
            <person name="Hollingsworth P."/>
            <person name="Dao Z."/>
            <person name="Luo G."/>
            <person name="Guo H."/>
            <person name="Ma Y."/>
            <person name="Sun W."/>
        </authorList>
    </citation>
    <scope>NUCLEOTIDE SEQUENCE [LARGE SCALE GENOMIC DNA]</scope>
    <source>
        <strain evidence="14">cv. Malutang</strain>
    </source>
</reference>
<comment type="similarity">
    <text evidence="2">Belongs to the cytochrome P450 family.</text>
</comment>
<evidence type="ECO:0000256" key="4">
    <source>
        <dbReference type="ARBA" id="ARBA00022692"/>
    </source>
</evidence>
<dbReference type="Pfam" id="PF00067">
    <property type="entry name" value="p450"/>
    <property type="match status" value="2"/>
</dbReference>
<dbReference type="InterPro" id="IPR050651">
    <property type="entry name" value="Plant_Cytochrome_P450_Monoox"/>
</dbReference>
<evidence type="ECO:0000256" key="3">
    <source>
        <dbReference type="ARBA" id="ARBA00022617"/>
    </source>
</evidence>
<evidence type="ECO:0000313" key="14">
    <source>
        <dbReference type="Proteomes" id="UP000323000"/>
    </source>
</evidence>
<dbReference type="InterPro" id="IPR002401">
    <property type="entry name" value="Cyt_P450_E_grp-I"/>
</dbReference>
<evidence type="ECO:0000256" key="8">
    <source>
        <dbReference type="ARBA" id="ARBA00023004"/>
    </source>
</evidence>
<dbReference type="SUPFAM" id="SSF48264">
    <property type="entry name" value="Cytochrome P450"/>
    <property type="match status" value="2"/>
</dbReference>
<dbReference type="AlphaFoldDB" id="A0A5C7H8K3"/>
<dbReference type="EMBL" id="VAHF01000010">
    <property type="protein sequence ID" value="TXG52486.1"/>
    <property type="molecule type" value="Genomic_DNA"/>
</dbReference>
<dbReference type="InterPro" id="IPR036396">
    <property type="entry name" value="Cyt_P450_sf"/>
</dbReference>
<dbReference type="Proteomes" id="UP000323000">
    <property type="component" value="Chromosome 10"/>
</dbReference>
<dbReference type="PRINTS" id="PR00463">
    <property type="entry name" value="EP450I"/>
</dbReference>
<dbReference type="PROSITE" id="PS00086">
    <property type="entry name" value="CYTOCHROME_P450"/>
    <property type="match status" value="2"/>
</dbReference>
<dbReference type="PRINTS" id="PR00385">
    <property type="entry name" value="P450"/>
</dbReference>
<dbReference type="InterPro" id="IPR017972">
    <property type="entry name" value="Cyt_P450_CS"/>
</dbReference>
<evidence type="ECO:0000256" key="9">
    <source>
        <dbReference type="ARBA" id="ARBA00023033"/>
    </source>
</evidence>
<evidence type="ECO:0000313" key="13">
    <source>
        <dbReference type="EMBL" id="TXG52486.1"/>
    </source>
</evidence>
<evidence type="ECO:0000256" key="12">
    <source>
        <dbReference type="SAM" id="Phobius"/>
    </source>
</evidence>
<evidence type="ECO:0008006" key="15">
    <source>
        <dbReference type="Google" id="ProtNLM"/>
    </source>
</evidence>
<evidence type="ECO:0000256" key="7">
    <source>
        <dbReference type="ARBA" id="ARBA00023002"/>
    </source>
</evidence>
<sequence length="1050" mass="121458">MDALHYLGLSVSILLIIIYKFTSNGRIQHKNLPPSPPSVPIIGHFHLLIKTTIHQALTNFSNKYGPIFLLRLGSRSTLVLSSRAAIEECFPKNDIIFSNRPLFPSRKILEYNHTITAPYGDLWRLWRRFAIIEIFSKRSLQMSSEFRAEEVKFVVKYLYYNSFKGVTKVDVKSIFYKLTFNMVMKMVAGKRYFEYKELEDSETTKGKLDGLLEMFSPLLNVALGDYFPFLRWLTYYGEERRLLKIHKRKDTFIQALLDAHQNTSSLTSVDDRKTSQTIIGVMLKLKESEPEFYTNDLIKGIIQVMLLAGTYSTVTTMDWVVSRLISHPDVLKNARDEIDNHVGSSRLIKDTDLAKLPYLHCIITETLRLSKSGILELRESSEDCTVGGYHIPRGTQLLVDGRHMHRDPEFWTEPERFKPERFLESKEEKGVFKLILFGIGRRICPGEDLAMRIIALSLGTLIQCFDWEEARYESQEGPLKTNLNKPEKIRSLEIVFRPREVLTEVEGYALVRLQHEGHGIVMRCTKNGRNNKQGSILFTMDALHYLGLLVSILLIIIYKLNSNRRIQHKNLPPSPPSVPIIGHFHLLIKTPIHQALTNFSNEYGPIFLLRLGSRPTLVLSSRAAIEECFPKNDIIFCNRPLLPSRKILEYNHTITAPYGDYWRMWRRFSVIEIFSERRLQMSSEIRNEETRFMIKHLYKNSFKGVTKVDVKTLFYLLAFNMAMKMVAGKRCFEYEELLEDSETTKGKLDDLVEMFSPLLTVSLGDYFPFLRWLTYYGEERRLLKIHKRKDEFMQVLIDNAHDQNTSSSTSVNGQKTSQTIIDVMLKLRETEPEIYTDDLIKGTIQLMLIAGTHSTVTTMEWVVSRLISHPDVFQNARDEIDNQVRSSRLINDTDLAKLPYLHCIISETIRLSPGGILEMRESSEDCTVGGYHIPRGTQLLVDGRHVHRDPELWTEPDRFKPERFLKSEEEKGIFKLITFGIGRRKCPGVGLAMRIMALSIGTLIQCFDLEEARYENRGPLKTNMNKPDKIRSLEIVFRPRKARNEVLAQL</sequence>
<organism evidence="13 14">
    <name type="scientific">Acer yangbiense</name>
    <dbReference type="NCBI Taxonomy" id="1000413"/>
    <lineage>
        <taxon>Eukaryota</taxon>
        <taxon>Viridiplantae</taxon>
        <taxon>Streptophyta</taxon>
        <taxon>Embryophyta</taxon>
        <taxon>Tracheophyta</taxon>
        <taxon>Spermatophyta</taxon>
        <taxon>Magnoliopsida</taxon>
        <taxon>eudicotyledons</taxon>
        <taxon>Gunneridae</taxon>
        <taxon>Pentapetalae</taxon>
        <taxon>rosids</taxon>
        <taxon>malvids</taxon>
        <taxon>Sapindales</taxon>
        <taxon>Sapindaceae</taxon>
        <taxon>Hippocastanoideae</taxon>
        <taxon>Acereae</taxon>
        <taxon>Acer</taxon>
    </lineage>
</organism>
<comment type="caution">
    <text evidence="13">The sequence shown here is derived from an EMBL/GenBank/DDBJ whole genome shotgun (WGS) entry which is preliminary data.</text>
</comment>
<dbReference type="OrthoDB" id="2789670at2759"/>
<gene>
    <name evidence="13" type="ORF">EZV62_021655</name>
</gene>
<dbReference type="GO" id="GO:0016705">
    <property type="term" value="F:oxidoreductase activity, acting on paired donors, with incorporation or reduction of molecular oxygen"/>
    <property type="evidence" value="ECO:0007669"/>
    <property type="project" value="InterPro"/>
</dbReference>
<dbReference type="PANTHER" id="PTHR47947">
    <property type="entry name" value="CYTOCHROME P450 82C3-RELATED"/>
    <property type="match status" value="1"/>
</dbReference>
<evidence type="ECO:0000256" key="2">
    <source>
        <dbReference type="ARBA" id="ARBA00010617"/>
    </source>
</evidence>
<dbReference type="GO" id="GO:0016020">
    <property type="term" value="C:membrane"/>
    <property type="evidence" value="ECO:0007669"/>
    <property type="project" value="UniProtKB-SubCell"/>
</dbReference>
<feature type="binding site" description="axial binding residue" evidence="11">
    <location>
        <position position="986"/>
    </location>
    <ligand>
        <name>heme</name>
        <dbReference type="ChEBI" id="CHEBI:30413"/>
    </ligand>
    <ligandPart>
        <name>Fe</name>
        <dbReference type="ChEBI" id="CHEBI:18248"/>
    </ligandPart>
</feature>
<dbReference type="GO" id="GO:0005506">
    <property type="term" value="F:iron ion binding"/>
    <property type="evidence" value="ECO:0007669"/>
    <property type="project" value="InterPro"/>
</dbReference>
<proteinExistence type="inferred from homology"/>
<evidence type="ECO:0000256" key="5">
    <source>
        <dbReference type="ARBA" id="ARBA00022723"/>
    </source>
</evidence>